<protein>
    <submittedName>
        <fullName evidence="1">Uncharacterized protein</fullName>
    </submittedName>
</protein>
<sequence>MALEGGGFADKFGNSYEAIWVAKQLLRLAEEEVRSVTIEPLGEDETGVDLIVECLDGQREFHQCKSSHKYADVWSLSRLDEAGVLEKAYKQIYRTGCVFKTVSPFSFTQLSQLSLSANNTTDSPEEFIEHQINQSKERLKFFEDLCARLILHSDGNFNIIDAIKFLKHFEVINFSSNSESRRDIIDKVNKEFSSNPEDIIDFLENYPISSNKLRLPITTSQLLNDMQMRGFNLRVYENDERVFSEIKRINCDFQSTIKPFLIDDSLIKRPELDECLESMNSYPITLIKAEAGMGKSAFLLQLCDYLNEQKYISLPIRLDRNRPEKNADAFGRDLGLTHSPVFCLNTFAGDTKAVIILDQLDAIRWTANHSSNALQVCQEIARQVIQLRASNHDICLVLACRDFDLKEDPQLQHWILDLNDKAAHIELSELPAEQVKEILDPYENYDSLSPIKQSILRIPIWLSLYLRIIKDNHDNPDFTSKIDLISLYWEDRIKQLSKILIDTSLANSIVDNFVEKASQNMQFSIPISLLSNPNPNALEVLISVGILHKHENQISFQHQALFDYHLGKRLFDTAQRSSDALLEEIGSKSEQTLTRREHIKYALKLLAQSKQSVFCKNASALLNSTDIRFHIKYLAINVIGEVTTIKAPLRHLIISLIDNEELNQPFIDHACFGHPQIVEVLSEQNVISRWLNGSDSQMDLAIRLLSSIAGKAPDIVIKEIEPFIGVSEKWNNRCHSALNWNIQDDSEEMFAVRKKLLQLGCAINYINWDELAKKHPIKAIELIQLILEGYKKELTDSSFEIEEAEESVKYLHRKVWREGQIEDLENIAEALPHDVLEKLMPQVFKIISSSIDESSYTRIWLYRGRLLFNEHRDSLVRGVLSILFEAGKQYFERPNELFHLLTPYLTNKHPVVEYIIANLLLNLPTGYSDQIIKWLLDNPTTRLACGNDYEEPKWVLSGNLIEKYSPHCSNELYESLEYAVLGIGVSKDLESVKRILDIRRQFGKVYKSFWGEAQYFLLNKLDDNRISKKSIDLHNILQRRFKGCSDTYFYSYDSSYGGAVVSPLPQPNILSDKAWTKLILTDEERFSTFKMRQIDTSVVAESSIYTFSRSLNTAVENQPERFAKLALSLPSNINQEFIDNIYWGLAATNPSNLAEKFKEKWQPCPLELRYRVVEHFNNSNESHSLTRLLANNPKIIKHPTILNRLIDIAQNSNDPDIGKLNVYNPKEGKNPEETTAQNLLHNSINCCRGIAYDGIAKIFWDNEEYARDNLSLIDSAINDPHPAVKIVAVRLLTSFLNYDINYALQKFLDLCKSDLRMSCAHQSYHFFNSAFTDNFKYQYVELVKLMLISEYEEVRKQAGIQVFARYFFNGLFENYLSSILTADDSVKLGIAEVLVQFLTVDDYAEQEHKLVDVYRSLINDSSQKVRDKLLHSVRQKNFWNKGVTEELLDIYMNSQKAHRKIYHLFYALENHGLNLEGYKSVLLQLFSEIATATLSAEAKQSLHSEMDRLTKILQRIYDEAVDDEDEDILNVCLDIWDDLLKSDGYAVRQASKHLENGLLT</sequence>
<keyword evidence="2" id="KW-1185">Reference proteome</keyword>
<organism evidence="1 2">
    <name type="scientific">Psychrobacter aquaticus CMS 56</name>
    <dbReference type="NCBI Taxonomy" id="1354303"/>
    <lineage>
        <taxon>Bacteria</taxon>
        <taxon>Pseudomonadati</taxon>
        <taxon>Pseudomonadota</taxon>
        <taxon>Gammaproteobacteria</taxon>
        <taxon>Moraxellales</taxon>
        <taxon>Moraxellaceae</taxon>
        <taxon>Psychrobacter</taxon>
    </lineage>
</organism>
<dbReference type="InterPro" id="IPR016024">
    <property type="entry name" value="ARM-type_fold"/>
</dbReference>
<evidence type="ECO:0000313" key="1">
    <source>
        <dbReference type="EMBL" id="ERL56351.1"/>
    </source>
</evidence>
<dbReference type="RefSeq" id="WP_021813682.1">
    <property type="nucleotide sequence ID" value="NZ_AUSW01000015.1"/>
</dbReference>
<dbReference type="InterPro" id="IPR027417">
    <property type="entry name" value="P-loop_NTPase"/>
</dbReference>
<dbReference type="SUPFAM" id="SSF48371">
    <property type="entry name" value="ARM repeat"/>
    <property type="match status" value="1"/>
</dbReference>
<comment type="caution">
    <text evidence="1">The sequence shown here is derived from an EMBL/GenBank/DDBJ whole genome shotgun (WGS) entry which is preliminary data.</text>
</comment>
<dbReference type="SUPFAM" id="SSF52540">
    <property type="entry name" value="P-loop containing nucleoside triphosphate hydrolases"/>
    <property type="match status" value="1"/>
</dbReference>
<evidence type="ECO:0000313" key="2">
    <source>
        <dbReference type="Proteomes" id="UP000016761"/>
    </source>
</evidence>
<dbReference type="Proteomes" id="UP000016761">
    <property type="component" value="Unassembled WGS sequence"/>
</dbReference>
<reference evidence="1 2" key="1">
    <citation type="journal article" date="2013" name="Genome Announc.">
        <title>Draft Genome Sequence of Psychrobacter aquaticus Strain CMS 56T, Isolated from a Cyanobacterial Mat Sample Collected from Water Bodies in the McMurdo Dry Valley Region of Antarctica.</title>
        <authorList>
            <person name="Reddy G.S."/>
            <person name="Ara S."/>
            <person name="Singh A."/>
            <person name="Kumar Pinnaka A."/>
            <person name="Shivaji S."/>
        </authorList>
    </citation>
    <scope>NUCLEOTIDE SEQUENCE [LARGE SCALE GENOMIC DNA]</scope>
    <source>
        <strain evidence="1 2">CMS 56</strain>
    </source>
</reference>
<dbReference type="eggNOG" id="COG5635">
    <property type="taxonomic scope" value="Bacteria"/>
</dbReference>
<dbReference type="OrthoDB" id="7051144at2"/>
<gene>
    <name evidence="1" type="ORF">M917_1029</name>
</gene>
<dbReference type="PATRIC" id="fig|1354303.4.peg.1017"/>
<accession>U4T882</accession>
<name>U4T882_9GAMM</name>
<dbReference type="EMBL" id="AUSW01000015">
    <property type="protein sequence ID" value="ERL56351.1"/>
    <property type="molecule type" value="Genomic_DNA"/>
</dbReference>
<proteinExistence type="predicted"/>